<name>A0A541B7L1_9NOCA</name>
<dbReference type="Pfam" id="PF00756">
    <property type="entry name" value="Esterase"/>
    <property type="match status" value="1"/>
</dbReference>
<accession>A0A541B7L1</accession>
<evidence type="ECO:0000313" key="2">
    <source>
        <dbReference type="EMBL" id="TQF68312.1"/>
    </source>
</evidence>
<dbReference type="Proteomes" id="UP000316256">
    <property type="component" value="Unassembled WGS sequence"/>
</dbReference>
<dbReference type="AlphaFoldDB" id="A0A541B7L1"/>
<proteinExistence type="predicted"/>
<feature type="chain" id="PRO_5022238214" evidence="1">
    <location>
        <begin position="46"/>
        <end position="358"/>
    </location>
</feature>
<dbReference type="PANTHER" id="PTHR48098">
    <property type="entry name" value="ENTEROCHELIN ESTERASE-RELATED"/>
    <property type="match status" value="1"/>
</dbReference>
<dbReference type="GO" id="GO:0016747">
    <property type="term" value="F:acyltransferase activity, transferring groups other than amino-acyl groups"/>
    <property type="evidence" value="ECO:0007669"/>
    <property type="project" value="TreeGrafter"/>
</dbReference>
<sequence length="358" mass="37223">MTPTREHGTPDRQDAGPTTSCLRCARLAVLVSIAACLLGSTPAVASATRMEPAAPVFAATAGSGILSVKPLGGRQFDVTVYSAAMNRPIPLWVSHPDASAPALYLLNGVDGGENGGAWTGRSDVASFFADKNVNVVVPMAGRASYYTDWERDDPVLGRNKWATFLTRELPPILDAAFGMTGRNAIAGVSMSATSVLDLAIHAPGVYRAVGSFSGCARTGDPLGQAYVSSQLALFGGTAANMWGPPGDPAWADHDPSLQAERLRGTQVYISAGTGLPGPHEGLTSPGIDGNVGTMLDRVAVGGVMEAVIGQCTRPLVDRLHALNIPVVANLAPVGTHAWPYWQDSLHDSWPMMAAAIGA</sequence>
<evidence type="ECO:0000313" key="3">
    <source>
        <dbReference type="Proteomes" id="UP000316256"/>
    </source>
</evidence>
<organism evidence="2 3">
    <name type="scientific">Rhodococcus spelaei</name>
    <dbReference type="NCBI Taxonomy" id="2546320"/>
    <lineage>
        <taxon>Bacteria</taxon>
        <taxon>Bacillati</taxon>
        <taxon>Actinomycetota</taxon>
        <taxon>Actinomycetes</taxon>
        <taxon>Mycobacteriales</taxon>
        <taxon>Nocardiaceae</taxon>
        <taxon>Rhodococcus</taxon>
    </lineage>
</organism>
<dbReference type="SUPFAM" id="SSF53474">
    <property type="entry name" value="alpha/beta-Hydrolases"/>
    <property type="match status" value="1"/>
</dbReference>
<dbReference type="InterPro" id="IPR050583">
    <property type="entry name" value="Mycobacterial_A85_antigen"/>
</dbReference>
<dbReference type="OrthoDB" id="4510758at2"/>
<feature type="signal peptide" evidence="1">
    <location>
        <begin position="1"/>
        <end position="45"/>
    </location>
</feature>
<evidence type="ECO:0000256" key="1">
    <source>
        <dbReference type="SAM" id="SignalP"/>
    </source>
</evidence>
<dbReference type="EMBL" id="VIGH01000006">
    <property type="protein sequence ID" value="TQF68312.1"/>
    <property type="molecule type" value="Genomic_DNA"/>
</dbReference>
<reference evidence="2 3" key="1">
    <citation type="submission" date="2019-06" db="EMBL/GenBank/DDBJ databases">
        <title>Rhodococcus spaelei sp. nov., isolated from a cave.</title>
        <authorList>
            <person name="Lee S.D."/>
        </authorList>
    </citation>
    <scope>NUCLEOTIDE SEQUENCE [LARGE SCALE GENOMIC DNA]</scope>
    <source>
        <strain evidence="2 3">C9-5</strain>
    </source>
</reference>
<dbReference type="InterPro" id="IPR000801">
    <property type="entry name" value="Esterase-like"/>
</dbReference>
<protein>
    <submittedName>
        <fullName evidence="2">Esterase family protein</fullName>
    </submittedName>
</protein>
<dbReference type="InterPro" id="IPR029058">
    <property type="entry name" value="AB_hydrolase_fold"/>
</dbReference>
<keyword evidence="3" id="KW-1185">Reference proteome</keyword>
<keyword evidence="1" id="KW-0732">Signal</keyword>
<dbReference type="PANTHER" id="PTHR48098:SF1">
    <property type="entry name" value="DIACYLGLYCEROL ACYLTRANSFERASE_MYCOLYLTRANSFERASE AG85A"/>
    <property type="match status" value="1"/>
</dbReference>
<gene>
    <name evidence="2" type="ORF">FK531_14535</name>
</gene>
<comment type="caution">
    <text evidence="2">The sequence shown here is derived from an EMBL/GenBank/DDBJ whole genome shotgun (WGS) entry which is preliminary data.</text>
</comment>
<dbReference type="Gene3D" id="3.40.50.1820">
    <property type="entry name" value="alpha/beta hydrolase"/>
    <property type="match status" value="1"/>
</dbReference>